<accession>A0ABV3SHM0</accession>
<protein>
    <recommendedName>
        <fullName evidence="1">Cell division coordinator CpoB</fullName>
    </recommendedName>
</protein>
<dbReference type="Gene3D" id="1.25.40.10">
    <property type="entry name" value="Tetratricopeptide repeat domain"/>
    <property type="match status" value="1"/>
</dbReference>
<comment type="subcellular location">
    <subcellularLocation>
        <location evidence="1">Periplasm</location>
    </subcellularLocation>
</comment>
<dbReference type="InterPro" id="IPR034706">
    <property type="entry name" value="CpoB"/>
</dbReference>
<feature type="region of interest" description="Disordered" evidence="2">
    <location>
        <begin position="109"/>
        <end position="148"/>
    </location>
</feature>
<keyword evidence="1" id="KW-0732">Signal</keyword>
<comment type="function">
    <text evidence="1">Mediates coordination of peptidoglycan synthesis and outer membrane constriction during cell division.</text>
</comment>
<dbReference type="SUPFAM" id="SSF48452">
    <property type="entry name" value="TPR-like"/>
    <property type="match status" value="1"/>
</dbReference>
<dbReference type="Pfam" id="PF13174">
    <property type="entry name" value="TPR_6"/>
    <property type="match status" value="2"/>
</dbReference>
<keyword evidence="1" id="KW-0574">Periplasm</keyword>
<feature type="coiled-coil region" evidence="1">
    <location>
        <begin position="65"/>
        <end position="99"/>
    </location>
</feature>
<name>A0ABV3SHM0_9HYPH</name>
<keyword evidence="1" id="KW-0132">Cell division</keyword>
<dbReference type="Proteomes" id="UP001556692">
    <property type="component" value="Unassembled WGS sequence"/>
</dbReference>
<dbReference type="HAMAP" id="MF_02066">
    <property type="entry name" value="CpoB"/>
    <property type="match status" value="1"/>
</dbReference>
<reference evidence="3 4" key="1">
    <citation type="submission" date="2024-05" db="EMBL/GenBank/DDBJ databases">
        <authorList>
            <person name="Jiang F."/>
        </authorList>
    </citation>
    <scope>NUCLEOTIDE SEQUENCE [LARGE SCALE GENOMIC DNA]</scope>
    <source>
        <strain evidence="3 4">LZ166</strain>
    </source>
</reference>
<keyword evidence="1" id="KW-0131">Cell cycle</keyword>
<keyword evidence="4" id="KW-1185">Reference proteome</keyword>
<evidence type="ECO:0000256" key="2">
    <source>
        <dbReference type="SAM" id="MobiDB-lite"/>
    </source>
</evidence>
<dbReference type="NCBIfam" id="TIGR02795">
    <property type="entry name" value="tol_pal_ybgF"/>
    <property type="match status" value="1"/>
</dbReference>
<sequence length="330" mass="35217" precursor="true">MKSTTIFCVALSLPLLVGSVAGAAPLNAQSPAGTGTLQRLLPQNWLRQPDEAPRVQLAQAGDPRVVQLEEQIRQLNGKIEELNFLLLQTQDQIRKMQEDNEFRLQQLEEKQGAVRANPSQDTARDGLGGTDTLAGASEGSTATAQQTGELPKTLGTITFDADGKPIGGAADAGEEDTAFAEDAGRVASGSSTDGTQVAALPATDSPDELYRNAYNFILSGDYATAEAGFREHIERFPNDPKAADANYWLGEALLGMQEYRQAAEVFLAANQSYPNSGKSPDMLLKLGVSLAALNQRDVACATYAEIGNRYRDLSAALKERVKAEQALAGC</sequence>
<dbReference type="RefSeq" id="WP_367954118.1">
    <property type="nucleotide sequence ID" value="NZ_JBDPGJ010000002.1"/>
</dbReference>
<evidence type="ECO:0000313" key="4">
    <source>
        <dbReference type="Proteomes" id="UP001556692"/>
    </source>
</evidence>
<keyword evidence="1" id="KW-0175">Coiled coil</keyword>
<dbReference type="InterPro" id="IPR019734">
    <property type="entry name" value="TPR_rpt"/>
</dbReference>
<evidence type="ECO:0000313" key="3">
    <source>
        <dbReference type="EMBL" id="MEX0406258.1"/>
    </source>
</evidence>
<dbReference type="InterPro" id="IPR011990">
    <property type="entry name" value="TPR-like_helical_dom_sf"/>
</dbReference>
<feature type="compositionally biased region" description="Polar residues" evidence="2">
    <location>
        <begin position="138"/>
        <end position="148"/>
    </location>
</feature>
<organism evidence="3 4">
    <name type="scientific">Aquibium pacificus</name>
    <dbReference type="NCBI Taxonomy" id="3153579"/>
    <lineage>
        <taxon>Bacteria</taxon>
        <taxon>Pseudomonadati</taxon>
        <taxon>Pseudomonadota</taxon>
        <taxon>Alphaproteobacteria</taxon>
        <taxon>Hyphomicrobiales</taxon>
        <taxon>Phyllobacteriaceae</taxon>
        <taxon>Aquibium</taxon>
    </lineage>
</organism>
<dbReference type="EMBL" id="JBDPGJ010000002">
    <property type="protein sequence ID" value="MEX0406258.1"/>
    <property type="molecule type" value="Genomic_DNA"/>
</dbReference>
<comment type="similarity">
    <text evidence="1">Belongs to the CpoB family.</text>
</comment>
<evidence type="ECO:0000256" key="1">
    <source>
        <dbReference type="HAMAP-Rule" id="MF_02066"/>
    </source>
</evidence>
<gene>
    <name evidence="3" type="primary">ybgF</name>
    <name evidence="1" type="synonym">cpoB</name>
    <name evidence="3" type="ORF">ABGN05_11325</name>
</gene>
<feature type="signal peptide" evidence="1">
    <location>
        <begin position="1"/>
        <end position="23"/>
    </location>
</feature>
<comment type="caution">
    <text evidence="3">The sequence shown here is derived from an EMBL/GenBank/DDBJ whole genome shotgun (WGS) entry which is preliminary data.</text>
</comment>
<dbReference type="InterPro" id="IPR014162">
    <property type="entry name" value="CpoB_C"/>
</dbReference>
<feature type="chain" id="PRO_5044909288" description="Cell division coordinator CpoB" evidence="1">
    <location>
        <begin position="24"/>
        <end position="330"/>
    </location>
</feature>
<proteinExistence type="inferred from homology"/>